<dbReference type="STRING" id="768671.ThimaDRAFT_0408"/>
<evidence type="ECO:0000313" key="1">
    <source>
        <dbReference type="EMBL" id="EGV20630.1"/>
    </source>
</evidence>
<name>F9U657_9GAMM</name>
<protein>
    <submittedName>
        <fullName evidence="1">Uncharacterized protein</fullName>
    </submittedName>
</protein>
<proteinExistence type="predicted"/>
<evidence type="ECO:0000313" key="2">
    <source>
        <dbReference type="Proteomes" id="UP000005459"/>
    </source>
</evidence>
<organism evidence="1 2">
    <name type="scientific">Thiocapsa marina 5811</name>
    <dbReference type="NCBI Taxonomy" id="768671"/>
    <lineage>
        <taxon>Bacteria</taxon>
        <taxon>Pseudomonadati</taxon>
        <taxon>Pseudomonadota</taxon>
        <taxon>Gammaproteobacteria</taxon>
        <taxon>Chromatiales</taxon>
        <taxon>Chromatiaceae</taxon>
        <taxon>Thiocapsa</taxon>
    </lineage>
</organism>
<dbReference type="OrthoDB" id="6379952at2"/>
<dbReference type="eggNOG" id="ENOG5033C27">
    <property type="taxonomic scope" value="Bacteria"/>
</dbReference>
<sequence length="120" mass="13002">MSPLYRLYRYEHGDGTAREWAYADLGNGTAQIRWGPAGRLRQTQSKPLPIALERAPVKLLKGYVAIGRADIDATGAVALLSRDGPDQRVTPVVPAAPKLDPKPARDIAALLGGDEDGFYF</sequence>
<keyword evidence="2" id="KW-1185">Reference proteome</keyword>
<dbReference type="EMBL" id="AFWV01000001">
    <property type="protein sequence ID" value="EGV20630.1"/>
    <property type="molecule type" value="Genomic_DNA"/>
</dbReference>
<dbReference type="Proteomes" id="UP000005459">
    <property type="component" value="Unassembled WGS sequence"/>
</dbReference>
<gene>
    <name evidence="1" type="ORF">ThimaDRAFT_0408</name>
</gene>
<accession>F9U657</accession>
<dbReference type="AlphaFoldDB" id="F9U657"/>
<reference evidence="1 2" key="1">
    <citation type="submission" date="2011-06" db="EMBL/GenBank/DDBJ databases">
        <title>The draft genome of Thiocapsa marina 5811.</title>
        <authorList>
            <consortium name="US DOE Joint Genome Institute (JGI-PGF)"/>
            <person name="Lucas S."/>
            <person name="Han J."/>
            <person name="Cheng J.-F."/>
            <person name="Goodwin L."/>
            <person name="Pitluck S."/>
            <person name="Peters L."/>
            <person name="Land M.L."/>
            <person name="Hauser L."/>
            <person name="Vogl K."/>
            <person name="Liu Z."/>
            <person name="Imhoff J."/>
            <person name="Thiel V."/>
            <person name="Frigaard N.-U."/>
            <person name="Bryant D."/>
            <person name="Woyke T.J."/>
        </authorList>
    </citation>
    <scope>NUCLEOTIDE SEQUENCE [LARGE SCALE GENOMIC DNA]</scope>
    <source>
        <strain evidence="1 2">5811</strain>
    </source>
</reference>
<dbReference type="RefSeq" id="WP_007191286.1">
    <property type="nucleotide sequence ID" value="NZ_AFWV01000001.1"/>
</dbReference>